<evidence type="ECO:0000256" key="1">
    <source>
        <dbReference type="ARBA" id="ARBA00009744"/>
    </source>
</evidence>
<evidence type="ECO:0000313" key="5">
    <source>
        <dbReference type="Proteomes" id="UP000813462"/>
    </source>
</evidence>
<dbReference type="PANTHER" id="PTHR31213">
    <property type="entry name" value="OS08G0374000 PROTEIN-RELATED"/>
    <property type="match status" value="1"/>
</dbReference>
<dbReference type="GO" id="GO:0005737">
    <property type="term" value="C:cytoplasm"/>
    <property type="evidence" value="ECO:0007669"/>
    <property type="project" value="TreeGrafter"/>
</dbReference>
<dbReference type="Proteomes" id="UP000813462">
    <property type="component" value="Unassembled WGS sequence"/>
</dbReference>
<feature type="domain" description="Bet v I/Major latex protein" evidence="3">
    <location>
        <begin position="1"/>
        <end position="136"/>
    </location>
</feature>
<dbReference type="CDD" id="cd07816">
    <property type="entry name" value="Bet_v1-like"/>
    <property type="match status" value="1"/>
</dbReference>
<name>A0A978VSB8_ZIZJJ</name>
<dbReference type="Pfam" id="PF00407">
    <property type="entry name" value="Bet_v_1"/>
    <property type="match status" value="1"/>
</dbReference>
<dbReference type="GO" id="GO:0004864">
    <property type="term" value="F:protein phosphatase inhibitor activity"/>
    <property type="evidence" value="ECO:0007669"/>
    <property type="project" value="TreeGrafter"/>
</dbReference>
<dbReference type="PANTHER" id="PTHR31213:SF19">
    <property type="entry name" value="BET V I_MAJOR LATEX PROTEIN DOMAIN-CONTAINING PROTEIN"/>
    <property type="match status" value="1"/>
</dbReference>
<dbReference type="InterPro" id="IPR050279">
    <property type="entry name" value="Plant_def-hormone_signal"/>
</dbReference>
<reference evidence="4" key="1">
    <citation type="journal article" date="2021" name="Front. Plant Sci.">
        <title>Chromosome-Scale Genome Assembly for Chinese Sour Jujube and Insights Into Its Genome Evolution and Domestication Signature.</title>
        <authorList>
            <person name="Shen L.-Y."/>
            <person name="Luo H."/>
            <person name="Wang X.-L."/>
            <person name="Wang X.-M."/>
            <person name="Qiu X.-J."/>
            <person name="Liu H."/>
            <person name="Zhou S.-S."/>
            <person name="Jia K.-H."/>
            <person name="Nie S."/>
            <person name="Bao Y.-T."/>
            <person name="Zhang R.-G."/>
            <person name="Yun Q.-Z."/>
            <person name="Chai Y.-H."/>
            <person name="Lu J.-Y."/>
            <person name="Li Y."/>
            <person name="Zhao S.-W."/>
            <person name="Mao J.-F."/>
            <person name="Jia S.-G."/>
            <person name="Mao Y.-M."/>
        </authorList>
    </citation>
    <scope>NUCLEOTIDE SEQUENCE</scope>
    <source>
        <strain evidence="4">AT0</strain>
        <tissue evidence="4">Leaf</tissue>
    </source>
</reference>
<evidence type="ECO:0000313" key="4">
    <source>
        <dbReference type="EMBL" id="KAH7538443.1"/>
    </source>
</evidence>
<dbReference type="GO" id="GO:0006952">
    <property type="term" value="P:defense response"/>
    <property type="evidence" value="ECO:0007669"/>
    <property type="project" value="InterPro"/>
</dbReference>
<comment type="caution">
    <text evidence="4">The sequence shown here is derived from an EMBL/GenBank/DDBJ whole genome shotgun (WGS) entry which is preliminary data.</text>
</comment>
<dbReference type="GO" id="GO:0009738">
    <property type="term" value="P:abscisic acid-activated signaling pathway"/>
    <property type="evidence" value="ECO:0007669"/>
    <property type="project" value="TreeGrafter"/>
</dbReference>
<keyword evidence="2" id="KW-0017">Alkaloid metabolism</keyword>
<dbReference type="InterPro" id="IPR000916">
    <property type="entry name" value="Bet_v_I/MLP"/>
</dbReference>
<dbReference type="InterPro" id="IPR023393">
    <property type="entry name" value="START-like_dom_sf"/>
</dbReference>
<dbReference type="GO" id="GO:0005634">
    <property type="term" value="C:nucleus"/>
    <property type="evidence" value="ECO:0007669"/>
    <property type="project" value="TreeGrafter"/>
</dbReference>
<organism evidence="4 5">
    <name type="scientific">Ziziphus jujuba var. spinosa</name>
    <dbReference type="NCBI Taxonomy" id="714518"/>
    <lineage>
        <taxon>Eukaryota</taxon>
        <taxon>Viridiplantae</taxon>
        <taxon>Streptophyta</taxon>
        <taxon>Embryophyta</taxon>
        <taxon>Tracheophyta</taxon>
        <taxon>Spermatophyta</taxon>
        <taxon>Magnoliopsida</taxon>
        <taxon>eudicotyledons</taxon>
        <taxon>Gunneridae</taxon>
        <taxon>Pentapetalae</taxon>
        <taxon>rosids</taxon>
        <taxon>fabids</taxon>
        <taxon>Rosales</taxon>
        <taxon>Rhamnaceae</taxon>
        <taxon>Paliureae</taxon>
        <taxon>Ziziphus</taxon>
    </lineage>
</organism>
<dbReference type="AlphaFoldDB" id="A0A978VSB8"/>
<proteinExistence type="inferred from homology"/>
<evidence type="ECO:0000256" key="2">
    <source>
        <dbReference type="ARBA" id="ARBA00022589"/>
    </source>
</evidence>
<gene>
    <name evidence="4" type="ORF">FEM48_Zijuj03G0199900</name>
</gene>
<dbReference type="GO" id="GO:0010427">
    <property type="term" value="F:abscisic acid binding"/>
    <property type="evidence" value="ECO:0007669"/>
    <property type="project" value="TreeGrafter"/>
</dbReference>
<dbReference type="EMBL" id="JAEACU010000003">
    <property type="protein sequence ID" value="KAH7538443.1"/>
    <property type="molecule type" value="Genomic_DNA"/>
</dbReference>
<dbReference type="Gene3D" id="3.30.530.20">
    <property type="match status" value="2"/>
</dbReference>
<accession>A0A978VSB8</accession>
<evidence type="ECO:0000259" key="3">
    <source>
        <dbReference type="Pfam" id="PF00407"/>
    </source>
</evidence>
<sequence>MVSGQVSHELEVKVPAGQVWELYGSLRLAYLVQQQLSNLIEKVDVIHGDGGVGTVLQLTFVPGFPSGRVCKEKFTKVDDEKRVKESEVIEGGFLDLGFTLYRVRFEIIEKEDDKESSSIIKSTIEYDVKEEAAANASFVFRYYKVELFPGLSPKTKKDTTAEHTRFTEKFKKVDDENHVKEAELTEGAYLDLGFTYYQIRIEIPEK</sequence>
<dbReference type="SUPFAM" id="SSF55961">
    <property type="entry name" value="Bet v1-like"/>
    <property type="match status" value="1"/>
</dbReference>
<comment type="similarity">
    <text evidence="1">Belongs to the BetVI family.</text>
</comment>
<dbReference type="GO" id="GO:0009820">
    <property type="term" value="P:alkaloid metabolic process"/>
    <property type="evidence" value="ECO:0007669"/>
    <property type="project" value="UniProtKB-KW"/>
</dbReference>
<protein>
    <recommendedName>
        <fullName evidence="3">Bet v I/Major latex protein domain-containing protein</fullName>
    </recommendedName>
</protein>
<dbReference type="GO" id="GO:0038023">
    <property type="term" value="F:signaling receptor activity"/>
    <property type="evidence" value="ECO:0007669"/>
    <property type="project" value="TreeGrafter"/>
</dbReference>